<keyword evidence="1" id="KW-0472">Membrane</keyword>
<evidence type="ECO:0000313" key="2">
    <source>
        <dbReference type="EMBL" id="PWV92007.1"/>
    </source>
</evidence>
<dbReference type="EMBL" id="QGTQ01000038">
    <property type="protein sequence ID" value="PWV92007.1"/>
    <property type="molecule type" value="Genomic_DNA"/>
</dbReference>
<keyword evidence="1" id="KW-1133">Transmembrane helix</keyword>
<protein>
    <submittedName>
        <fullName evidence="2">Uncharacterized protein</fullName>
    </submittedName>
</protein>
<accession>A0A2V2YGJ1</accession>
<reference evidence="2 3" key="1">
    <citation type="submission" date="2018-05" db="EMBL/GenBank/DDBJ databases">
        <title>Genomic Encyclopedia of Type Strains, Phase III (KMG-III): the genomes of soil and plant-associated and newly described type strains.</title>
        <authorList>
            <person name="Whitman W."/>
        </authorList>
    </citation>
    <scope>NUCLEOTIDE SEQUENCE [LARGE SCALE GENOMIC DNA]</scope>
    <source>
        <strain evidence="2 3">CECT 5696</strain>
    </source>
</reference>
<name>A0A2V2YGJ1_9BACL</name>
<proteinExistence type="predicted"/>
<dbReference type="RefSeq" id="WP_110047247.1">
    <property type="nucleotide sequence ID" value="NZ_QGTQ01000038.1"/>
</dbReference>
<organism evidence="2 3">
    <name type="scientific">Paenibacillus cellulosilyticus</name>
    <dbReference type="NCBI Taxonomy" id="375489"/>
    <lineage>
        <taxon>Bacteria</taxon>
        <taxon>Bacillati</taxon>
        <taxon>Bacillota</taxon>
        <taxon>Bacilli</taxon>
        <taxon>Bacillales</taxon>
        <taxon>Paenibacillaceae</taxon>
        <taxon>Paenibacillus</taxon>
    </lineage>
</organism>
<keyword evidence="3" id="KW-1185">Reference proteome</keyword>
<evidence type="ECO:0000313" key="3">
    <source>
        <dbReference type="Proteomes" id="UP000246635"/>
    </source>
</evidence>
<gene>
    <name evidence="2" type="ORF">DFQ01_13857</name>
</gene>
<dbReference type="Proteomes" id="UP000246635">
    <property type="component" value="Unassembled WGS sequence"/>
</dbReference>
<evidence type="ECO:0000256" key="1">
    <source>
        <dbReference type="SAM" id="Phobius"/>
    </source>
</evidence>
<sequence>MQKKNNDVIWSLLGYTVALAIGVLVAFWPFKPLVTVHKTPDPTPSETYERDEIYEDYKKGLLEYKE</sequence>
<dbReference type="AlphaFoldDB" id="A0A2V2YGJ1"/>
<feature type="transmembrane region" description="Helical" evidence="1">
    <location>
        <begin position="12"/>
        <end position="30"/>
    </location>
</feature>
<comment type="caution">
    <text evidence="2">The sequence shown here is derived from an EMBL/GenBank/DDBJ whole genome shotgun (WGS) entry which is preliminary data.</text>
</comment>
<keyword evidence="1" id="KW-0812">Transmembrane</keyword>